<keyword evidence="7" id="KW-1185">Reference proteome</keyword>
<keyword evidence="2" id="KW-0808">Transferase</keyword>
<evidence type="ECO:0000256" key="2">
    <source>
        <dbReference type="ARBA" id="ARBA00022679"/>
    </source>
</evidence>
<dbReference type="InterPro" id="IPR001099">
    <property type="entry name" value="Chalcone/stilbene_synt_N"/>
</dbReference>
<evidence type="ECO:0000313" key="6">
    <source>
        <dbReference type="EMBL" id="MCQ4041661.1"/>
    </source>
</evidence>
<dbReference type="Proteomes" id="UP001206206">
    <property type="component" value="Unassembled WGS sequence"/>
</dbReference>
<dbReference type="SUPFAM" id="SSF53901">
    <property type="entry name" value="Thiolase-like"/>
    <property type="match status" value="1"/>
</dbReference>
<gene>
    <name evidence="6" type="ORF">NON19_06375</name>
</gene>
<evidence type="ECO:0000256" key="1">
    <source>
        <dbReference type="ARBA" id="ARBA00005531"/>
    </source>
</evidence>
<evidence type="ECO:0000313" key="7">
    <source>
        <dbReference type="Proteomes" id="UP001206206"/>
    </source>
</evidence>
<dbReference type="InterPro" id="IPR011141">
    <property type="entry name" value="Polyketide_synthase_type-III"/>
</dbReference>
<keyword evidence="3" id="KW-0012">Acyltransferase</keyword>
<dbReference type="InterPro" id="IPR016039">
    <property type="entry name" value="Thiolase-like"/>
</dbReference>
<evidence type="ECO:0000259" key="4">
    <source>
        <dbReference type="Pfam" id="PF00195"/>
    </source>
</evidence>
<evidence type="ECO:0000259" key="5">
    <source>
        <dbReference type="Pfam" id="PF02797"/>
    </source>
</evidence>
<dbReference type="EMBL" id="JANFNH010000003">
    <property type="protein sequence ID" value="MCQ4041661.1"/>
    <property type="molecule type" value="Genomic_DNA"/>
</dbReference>
<evidence type="ECO:0000256" key="3">
    <source>
        <dbReference type="ARBA" id="ARBA00023315"/>
    </source>
</evidence>
<comment type="caution">
    <text evidence="6">The sequence shown here is derived from an EMBL/GenBank/DDBJ whole genome shotgun (WGS) entry which is preliminary data.</text>
</comment>
<dbReference type="InterPro" id="IPR018088">
    <property type="entry name" value="Chalcone/stilbene_synthase_AS"/>
</dbReference>
<dbReference type="Pfam" id="PF00195">
    <property type="entry name" value="Chal_sti_synt_N"/>
    <property type="match status" value="1"/>
</dbReference>
<dbReference type="RefSeq" id="WP_255925644.1">
    <property type="nucleotide sequence ID" value="NZ_JANFNH010000003.1"/>
</dbReference>
<dbReference type="Pfam" id="PF02797">
    <property type="entry name" value="Chal_sti_synt_C"/>
    <property type="match status" value="1"/>
</dbReference>
<dbReference type="PANTHER" id="PTHR11877:SF99">
    <property type="entry name" value="1,3,6,8-TETRAHYDROXYNAPHTHALENE SYNTHASE"/>
    <property type="match status" value="1"/>
</dbReference>
<accession>A0ABT1P8G0</accession>
<sequence length="334" mass="34846">MATLAGATLMNSPTGVLMLRKIEANAGVSARHLALPLDKLVELADLDDFTQTNQVWLRTALDLSEQALTGALNAAAVRPGEVDAIISTTVTGLAVPSLEARLAQRVGLRPDVRRVPLFGNGCAGGAAGLALLRDYLCAHPAQIAVLLAVELCSLAYQQKDGSMANIVAGSLFGDGAAVVVAAGAHRAGESRGPELVDSASWLVPDSQDALGWEIGSYGFRIRLAPEVPTLTEDHLPQAVHTFLSRNDLRTDRIGSWIIHGGGPKVLTAVERALGLPPEATALTRRSMANRGNLSSVSVIDVLDTAMGNPPPTGTPGLVAAMGPGFAVELVLLRW</sequence>
<feature type="domain" description="Chalcone/stilbene synthase C-terminal" evidence="5">
    <location>
        <begin position="194"/>
        <end position="333"/>
    </location>
</feature>
<dbReference type="InterPro" id="IPR012328">
    <property type="entry name" value="Chalcone/stilbene_synt_C"/>
</dbReference>
<dbReference type="PANTHER" id="PTHR11877">
    <property type="entry name" value="HYDROXYMETHYLGLUTARYL-COA SYNTHASE"/>
    <property type="match status" value="1"/>
</dbReference>
<dbReference type="Gene3D" id="3.40.47.10">
    <property type="match status" value="2"/>
</dbReference>
<name>A0ABT1P8G0_9ACTN</name>
<comment type="similarity">
    <text evidence="1">Belongs to the thiolase-like superfamily. Chalcone/stilbene synthases family.</text>
</comment>
<organism evidence="6 7">
    <name type="scientific">Streptantibioticus rubrisoli</name>
    <dbReference type="NCBI Taxonomy" id="1387313"/>
    <lineage>
        <taxon>Bacteria</taxon>
        <taxon>Bacillati</taxon>
        <taxon>Actinomycetota</taxon>
        <taxon>Actinomycetes</taxon>
        <taxon>Kitasatosporales</taxon>
        <taxon>Streptomycetaceae</taxon>
        <taxon>Streptantibioticus</taxon>
    </lineage>
</organism>
<dbReference type="PIRSF" id="PIRSF000451">
    <property type="entry name" value="PKS_III"/>
    <property type="match status" value="1"/>
</dbReference>
<reference evidence="6 7" key="1">
    <citation type="submission" date="2022-06" db="EMBL/GenBank/DDBJ databases">
        <title>Draft genome sequence of type strain Streptomyces rubrisoli DSM 42083.</title>
        <authorList>
            <person name="Duangmal K."/>
            <person name="Klaysubun C."/>
        </authorList>
    </citation>
    <scope>NUCLEOTIDE SEQUENCE [LARGE SCALE GENOMIC DNA]</scope>
    <source>
        <strain evidence="6 7">DSM 42083</strain>
    </source>
</reference>
<dbReference type="PROSITE" id="PS00441">
    <property type="entry name" value="CHALCONE_SYNTH"/>
    <property type="match status" value="1"/>
</dbReference>
<protein>
    <submittedName>
        <fullName evidence="6">Type III polyketide synthase</fullName>
    </submittedName>
</protein>
<proteinExistence type="inferred from homology"/>
<feature type="domain" description="Chalcone/stilbene synthase N-terminal" evidence="4">
    <location>
        <begin position="53"/>
        <end position="181"/>
    </location>
</feature>